<dbReference type="RefSeq" id="WP_073138451.1">
    <property type="nucleotide sequence ID" value="NZ_FQZF01000032.1"/>
</dbReference>
<dbReference type="Proteomes" id="UP000184387">
    <property type="component" value="Unassembled WGS sequence"/>
</dbReference>
<evidence type="ECO:0000313" key="2">
    <source>
        <dbReference type="EMBL" id="SHK12153.1"/>
    </source>
</evidence>
<proteinExistence type="predicted"/>
<sequence length="110" mass="12549">MSVVRRFLDLSNAHLTNEDRSLLDACAGHDTGELLCSSTPYGWFVFACEERPQISDTLWALFEEARQHGCEYLLFDRDAASLEGFPVFDWEAEEATTERAREEEELTEPG</sequence>
<name>A0A1M6PVY3_9PROT</name>
<dbReference type="InterPro" id="IPR046025">
    <property type="entry name" value="DUF5983"/>
</dbReference>
<evidence type="ECO:0000313" key="3">
    <source>
        <dbReference type="Proteomes" id="UP000184387"/>
    </source>
</evidence>
<dbReference type="STRING" id="198092.SAMN02745194_04232"/>
<keyword evidence="3" id="KW-1185">Reference proteome</keyword>
<reference evidence="2 3" key="1">
    <citation type="submission" date="2016-11" db="EMBL/GenBank/DDBJ databases">
        <authorList>
            <person name="Jaros S."/>
            <person name="Januszkiewicz K."/>
            <person name="Wedrychowicz H."/>
        </authorList>
    </citation>
    <scope>NUCLEOTIDE SEQUENCE [LARGE SCALE GENOMIC DNA]</scope>
    <source>
        <strain evidence="2 3">DSM 14916</strain>
    </source>
</reference>
<dbReference type="Pfam" id="PF19419">
    <property type="entry name" value="DUF5983"/>
    <property type="match status" value="1"/>
</dbReference>
<gene>
    <name evidence="2" type="ORF">SAMN02745194_04232</name>
</gene>
<protein>
    <recommendedName>
        <fullName evidence="1">DUF5983 domain-containing protein</fullName>
    </recommendedName>
</protein>
<evidence type="ECO:0000259" key="1">
    <source>
        <dbReference type="Pfam" id="PF19419"/>
    </source>
</evidence>
<feature type="domain" description="DUF5983" evidence="1">
    <location>
        <begin position="7"/>
        <end position="90"/>
    </location>
</feature>
<organism evidence="2 3">
    <name type="scientific">Muricoccus roseus</name>
    <dbReference type="NCBI Taxonomy" id="198092"/>
    <lineage>
        <taxon>Bacteria</taxon>
        <taxon>Pseudomonadati</taxon>
        <taxon>Pseudomonadota</taxon>
        <taxon>Alphaproteobacteria</taxon>
        <taxon>Acetobacterales</taxon>
        <taxon>Roseomonadaceae</taxon>
        <taxon>Muricoccus</taxon>
    </lineage>
</organism>
<dbReference type="EMBL" id="FQZF01000032">
    <property type="protein sequence ID" value="SHK12153.1"/>
    <property type="molecule type" value="Genomic_DNA"/>
</dbReference>
<accession>A0A1M6PVY3</accession>
<dbReference type="OrthoDB" id="7274689at2"/>
<dbReference type="AlphaFoldDB" id="A0A1M6PVY3"/>